<evidence type="ECO:0000256" key="1">
    <source>
        <dbReference type="SAM" id="MobiDB-lite"/>
    </source>
</evidence>
<accession>A0A5N5WRQ5</accession>
<dbReference type="EMBL" id="ML732327">
    <property type="protein sequence ID" value="KAB8069782.1"/>
    <property type="molecule type" value="Genomic_DNA"/>
</dbReference>
<proteinExistence type="predicted"/>
<sequence length="75" mass="8108">MSSMQPSMKSTLSIPSTQETFEPEDSTQTAAADLSNSATLSSNDPNMQSAPEEGLEERTDLDDTNIDYLGYLEDG</sequence>
<dbReference type="OrthoDB" id="4445798at2759"/>
<dbReference type="AlphaFoldDB" id="A0A5N5WRQ5"/>
<organism evidence="2 3">
    <name type="scientific">Aspergillus leporis</name>
    <dbReference type="NCBI Taxonomy" id="41062"/>
    <lineage>
        <taxon>Eukaryota</taxon>
        <taxon>Fungi</taxon>
        <taxon>Dikarya</taxon>
        <taxon>Ascomycota</taxon>
        <taxon>Pezizomycotina</taxon>
        <taxon>Eurotiomycetes</taxon>
        <taxon>Eurotiomycetidae</taxon>
        <taxon>Eurotiales</taxon>
        <taxon>Aspergillaceae</taxon>
        <taxon>Aspergillus</taxon>
        <taxon>Aspergillus subgen. Circumdati</taxon>
    </lineage>
</organism>
<protein>
    <submittedName>
        <fullName evidence="2">Uncharacterized protein</fullName>
    </submittedName>
</protein>
<gene>
    <name evidence="2" type="ORF">BDV29DRAFT_161115</name>
</gene>
<evidence type="ECO:0000313" key="2">
    <source>
        <dbReference type="EMBL" id="KAB8069782.1"/>
    </source>
</evidence>
<reference evidence="2 3" key="1">
    <citation type="submission" date="2019-04" db="EMBL/GenBank/DDBJ databases">
        <title>Friends and foes A comparative genomics study of 23 Aspergillus species from section Flavi.</title>
        <authorList>
            <consortium name="DOE Joint Genome Institute"/>
            <person name="Kjaerbolling I."/>
            <person name="Vesth T."/>
            <person name="Frisvad J.C."/>
            <person name="Nybo J.L."/>
            <person name="Theobald S."/>
            <person name="Kildgaard S."/>
            <person name="Isbrandt T."/>
            <person name="Kuo A."/>
            <person name="Sato A."/>
            <person name="Lyhne E.K."/>
            <person name="Kogle M.E."/>
            <person name="Wiebenga A."/>
            <person name="Kun R.S."/>
            <person name="Lubbers R.J."/>
            <person name="Makela M.R."/>
            <person name="Barry K."/>
            <person name="Chovatia M."/>
            <person name="Clum A."/>
            <person name="Daum C."/>
            <person name="Haridas S."/>
            <person name="He G."/>
            <person name="LaButti K."/>
            <person name="Lipzen A."/>
            <person name="Mondo S."/>
            <person name="Riley R."/>
            <person name="Salamov A."/>
            <person name="Simmons B.A."/>
            <person name="Magnuson J.K."/>
            <person name="Henrissat B."/>
            <person name="Mortensen U.H."/>
            <person name="Larsen T.O."/>
            <person name="Devries R.P."/>
            <person name="Grigoriev I.V."/>
            <person name="Machida M."/>
            <person name="Baker S.E."/>
            <person name="Andersen M.R."/>
        </authorList>
    </citation>
    <scope>NUCLEOTIDE SEQUENCE [LARGE SCALE GENOMIC DNA]</scope>
    <source>
        <strain evidence="2 3">CBS 151.66</strain>
    </source>
</reference>
<evidence type="ECO:0000313" key="3">
    <source>
        <dbReference type="Proteomes" id="UP000326565"/>
    </source>
</evidence>
<keyword evidence="3" id="KW-1185">Reference proteome</keyword>
<dbReference type="Proteomes" id="UP000326565">
    <property type="component" value="Unassembled WGS sequence"/>
</dbReference>
<feature type="compositionally biased region" description="Acidic residues" evidence="1">
    <location>
        <begin position="53"/>
        <end position="65"/>
    </location>
</feature>
<name>A0A5N5WRQ5_9EURO</name>
<feature type="compositionally biased region" description="Polar residues" evidence="1">
    <location>
        <begin position="1"/>
        <end position="49"/>
    </location>
</feature>
<feature type="region of interest" description="Disordered" evidence="1">
    <location>
        <begin position="1"/>
        <end position="75"/>
    </location>
</feature>